<gene>
    <name evidence="10" type="ORF">ALQ04_00473</name>
</gene>
<evidence type="ECO:0000259" key="9">
    <source>
        <dbReference type="Pfam" id="PF12832"/>
    </source>
</evidence>
<dbReference type="PANTHER" id="PTHR23522:SF10">
    <property type="entry name" value="3-PHENYLPROPIONIC ACID TRANSPORTER-RELATED"/>
    <property type="match status" value="1"/>
</dbReference>
<dbReference type="Gene3D" id="1.20.1250.20">
    <property type="entry name" value="MFS general substrate transporter like domains"/>
    <property type="match status" value="2"/>
</dbReference>
<evidence type="ECO:0000256" key="4">
    <source>
        <dbReference type="ARBA" id="ARBA00022519"/>
    </source>
</evidence>
<evidence type="ECO:0000256" key="7">
    <source>
        <dbReference type="ARBA" id="ARBA00023136"/>
    </source>
</evidence>
<feature type="transmembrane region" description="Helical" evidence="8">
    <location>
        <begin position="301"/>
        <end position="324"/>
    </location>
</feature>
<comment type="caution">
    <text evidence="10">The sequence shown here is derived from an EMBL/GenBank/DDBJ whole genome shotgun (WGS) entry which is preliminary data.</text>
</comment>
<evidence type="ECO:0000256" key="8">
    <source>
        <dbReference type="SAM" id="Phobius"/>
    </source>
</evidence>
<evidence type="ECO:0000256" key="1">
    <source>
        <dbReference type="ARBA" id="ARBA00004429"/>
    </source>
</evidence>
<feature type="transmembrane region" description="Helical" evidence="8">
    <location>
        <begin position="102"/>
        <end position="119"/>
    </location>
</feature>
<keyword evidence="4" id="KW-0997">Cell inner membrane</keyword>
<feature type="domain" description="Major facilitator superfamily associated" evidence="9">
    <location>
        <begin position="14"/>
        <end position="368"/>
    </location>
</feature>
<evidence type="ECO:0000256" key="5">
    <source>
        <dbReference type="ARBA" id="ARBA00022692"/>
    </source>
</evidence>
<feature type="transmembrane region" description="Helical" evidence="8">
    <location>
        <begin position="20"/>
        <end position="39"/>
    </location>
</feature>
<sequence length="390" mass="43222">MTDVAPLPAGQLPYWRLSSFYIFYFAMLGSIAPFLALYFHHLGFSSARIGELVAIPMLMRCIAPNLWGWLGDYTGQRLLIVRFGAVCALLTFSLILLDKSYVWLALVMALYSFFWHAILPQFEVITLAHLRDQPARYSQIRLWGSIGFILAVVVLGAVFEWFSLDWFPQVLLIILAGILISSWWVPNAQPVFSAQQPDAGGFLKQLTRPSVLVFYACVALMQLSHGPYYTFLTLHLEQLGYSRGVIGVLWALGVVAEVLMFMGMSRILQRFSVRQVLMASFLLASLRWLLLGSFAEHLLALLAIQLMHAATFGSFHAAAIHFVQRSFGSRQQGQGQALYSALSGVGGALGALYSGYSWNVLGPFWTFAIASLAAFVAAVMIATAKKEEGV</sequence>
<reference evidence="10 11" key="1">
    <citation type="submission" date="2018-08" db="EMBL/GenBank/DDBJ databases">
        <title>Recombination of ecologically and evolutionarily significant loci maintains genetic cohesion in the Pseudomonas syringae species complex.</title>
        <authorList>
            <person name="Dillon M."/>
            <person name="Thakur S."/>
            <person name="Almeida R.N.D."/>
            <person name="Weir B.S."/>
            <person name="Guttman D.S."/>
        </authorList>
    </citation>
    <scope>NUCLEOTIDE SEQUENCE [LARGE SCALE GENOMIC DNA]</scope>
    <source>
        <strain evidence="10 11">ICMP 3353</strain>
    </source>
</reference>
<feature type="transmembrane region" description="Helical" evidence="8">
    <location>
        <begin position="140"/>
        <end position="160"/>
    </location>
</feature>
<comment type="subcellular location">
    <subcellularLocation>
        <location evidence="1">Cell inner membrane</location>
        <topology evidence="1">Multi-pass membrane protein</topology>
    </subcellularLocation>
</comment>
<accession>A0A3M4LJP1</accession>
<dbReference type="GO" id="GO:0015528">
    <property type="term" value="F:lactose:proton symporter activity"/>
    <property type="evidence" value="ECO:0007669"/>
    <property type="project" value="TreeGrafter"/>
</dbReference>
<evidence type="ECO:0000256" key="2">
    <source>
        <dbReference type="ARBA" id="ARBA00022448"/>
    </source>
</evidence>
<evidence type="ECO:0000256" key="3">
    <source>
        <dbReference type="ARBA" id="ARBA00022475"/>
    </source>
</evidence>
<feature type="transmembrane region" description="Helical" evidence="8">
    <location>
        <begin position="276"/>
        <end position="295"/>
    </location>
</feature>
<dbReference type="GO" id="GO:0005886">
    <property type="term" value="C:plasma membrane"/>
    <property type="evidence" value="ECO:0007669"/>
    <property type="project" value="UniProtKB-SubCell"/>
</dbReference>
<feature type="transmembrane region" description="Helical" evidence="8">
    <location>
        <begin position="244"/>
        <end position="264"/>
    </location>
</feature>
<feature type="transmembrane region" description="Helical" evidence="8">
    <location>
        <begin position="364"/>
        <end position="384"/>
    </location>
</feature>
<dbReference type="GO" id="GO:0030395">
    <property type="term" value="F:lactose binding"/>
    <property type="evidence" value="ECO:0007669"/>
    <property type="project" value="TreeGrafter"/>
</dbReference>
<dbReference type="PIRSF" id="PIRSF004925">
    <property type="entry name" value="HcaT"/>
    <property type="match status" value="1"/>
</dbReference>
<keyword evidence="6 8" id="KW-1133">Transmembrane helix</keyword>
<evidence type="ECO:0000256" key="6">
    <source>
        <dbReference type="ARBA" id="ARBA00022989"/>
    </source>
</evidence>
<evidence type="ECO:0000313" key="11">
    <source>
        <dbReference type="Proteomes" id="UP000277236"/>
    </source>
</evidence>
<dbReference type="EMBL" id="RBRE01000085">
    <property type="protein sequence ID" value="RMQ41716.1"/>
    <property type="molecule type" value="Genomic_DNA"/>
</dbReference>
<dbReference type="NCBIfam" id="NF037955">
    <property type="entry name" value="mfs"/>
    <property type="match status" value="1"/>
</dbReference>
<dbReference type="InterPro" id="IPR036259">
    <property type="entry name" value="MFS_trans_sf"/>
</dbReference>
<dbReference type="AlphaFoldDB" id="A0A3M4LJP1"/>
<proteinExistence type="predicted"/>
<feature type="transmembrane region" description="Helical" evidence="8">
    <location>
        <begin position="206"/>
        <end position="224"/>
    </location>
</feature>
<keyword evidence="3" id="KW-1003">Cell membrane</keyword>
<feature type="transmembrane region" description="Helical" evidence="8">
    <location>
        <begin position="166"/>
        <end position="185"/>
    </location>
</feature>
<keyword evidence="5 8" id="KW-0812">Transmembrane</keyword>
<evidence type="ECO:0000313" key="10">
    <source>
        <dbReference type="EMBL" id="RMQ41716.1"/>
    </source>
</evidence>
<dbReference type="PANTHER" id="PTHR23522">
    <property type="entry name" value="BLL5896 PROTEIN"/>
    <property type="match status" value="1"/>
</dbReference>
<feature type="transmembrane region" description="Helical" evidence="8">
    <location>
        <begin position="79"/>
        <end position="96"/>
    </location>
</feature>
<protein>
    <submittedName>
        <fullName evidence="10">Transporter</fullName>
    </submittedName>
</protein>
<dbReference type="InterPro" id="IPR024989">
    <property type="entry name" value="MFS_assoc_dom"/>
</dbReference>
<keyword evidence="2" id="KW-0813">Transport</keyword>
<dbReference type="InterPro" id="IPR026032">
    <property type="entry name" value="HcaT-like"/>
</dbReference>
<name>A0A3M4LJP1_PSECI</name>
<keyword evidence="7 8" id="KW-0472">Membrane</keyword>
<dbReference type="CDD" id="cd17335">
    <property type="entry name" value="MFS_MFSD6"/>
    <property type="match status" value="1"/>
</dbReference>
<dbReference type="SUPFAM" id="SSF103473">
    <property type="entry name" value="MFS general substrate transporter"/>
    <property type="match status" value="1"/>
</dbReference>
<organism evidence="10 11">
    <name type="scientific">Pseudomonas cichorii</name>
    <dbReference type="NCBI Taxonomy" id="36746"/>
    <lineage>
        <taxon>Bacteria</taxon>
        <taxon>Pseudomonadati</taxon>
        <taxon>Pseudomonadota</taxon>
        <taxon>Gammaproteobacteria</taxon>
        <taxon>Pseudomonadales</taxon>
        <taxon>Pseudomonadaceae</taxon>
        <taxon>Pseudomonas</taxon>
    </lineage>
</organism>
<dbReference type="Pfam" id="PF12832">
    <property type="entry name" value="MFS_1_like"/>
    <property type="match status" value="1"/>
</dbReference>
<feature type="transmembrane region" description="Helical" evidence="8">
    <location>
        <begin position="336"/>
        <end position="358"/>
    </location>
</feature>
<dbReference type="Proteomes" id="UP000277236">
    <property type="component" value="Unassembled WGS sequence"/>
</dbReference>